<name>A0A1J5T476_9ZZZZ</name>
<dbReference type="GO" id="GO:0006633">
    <property type="term" value="P:fatty acid biosynthetic process"/>
    <property type="evidence" value="ECO:0007669"/>
    <property type="project" value="InterPro"/>
</dbReference>
<evidence type="ECO:0000256" key="1">
    <source>
        <dbReference type="ARBA" id="ARBA00022679"/>
    </source>
</evidence>
<dbReference type="PANTHER" id="PTHR34069:SF2">
    <property type="entry name" value="BETA-KETOACYL-[ACYL-CARRIER-PROTEIN] SYNTHASE III"/>
    <property type="match status" value="1"/>
</dbReference>
<comment type="caution">
    <text evidence="5">The sequence shown here is derived from an EMBL/GenBank/DDBJ whole genome shotgun (WGS) entry which is preliminary data.</text>
</comment>
<dbReference type="CDD" id="cd00830">
    <property type="entry name" value="KAS_III"/>
    <property type="match status" value="1"/>
</dbReference>
<dbReference type="SUPFAM" id="SSF53901">
    <property type="entry name" value="Thiolase-like"/>
    <property type="match status" value="1"/>
</dbReference>
<reference evidence="5" key="1">
    <citation type="submission" date="2016-10" db="EMBL/GenBank/DDBJ databases">
        <title>Sequence of Gallionella enrichment culture.</title>
        <authorList>
            <person name="Poehlein A."/>
            <person name="Muehling M."/>
            <person name="Daniel R."/>
        </authorList>
    </citation>
    <scope>NUCLEOTIDE SEQUENCE</scope>
</reference>
<dbReference type="GO" id="GO:0004315">
    <property type="term" value="F:3-oxoacyl-[acyl-carrier-protein] synthase activity"/>
    <property type="evidence" value="ECO:0007669"/>
    <property type="project" value="InterPro"/>
</dbReference>
<dbReference type="PANTHER" id="PTHR34069">
    <property type="entry name" value="3-OXOACYL-[ACYL-CARRIER-PROTEIN] SYNTHASE 3"/>
    <property type="match status" value="1"/>
</dbReference>
<dbReference type="GO" id="GO:0033818">
    <property type="term" value="F:beta-ketoacyl-acyl-carrier-protein synthase III activity"/>
    <property type="evidence" value="ECO:0007669"/>
    <property type="project" value="UniProtKB-EC"/>
</dbReference>
<accession>A0A1J5T476</accession>
<organism evidence="5">
    <name type="scientific">mine drainage metagenome</name>
    <dbReference type="NCBI Taxonomy" id="410659"/>
    <lineage>
        <taxon>unclassified sequences</taxon>
        <taxon>metagenomes</taxon>
        <taxon>ecological metagenomes</taxon>
    </lineage>
</organism>
<dbReference type="InterPro" id="IPR016039">
    <property type="entry name" value="Thiolase-like"/>
</dbReference>
<feature type="domain" description="Beta-ketoacyl-[acyl-carrier-protein] synthase III C-terminal" evidence="3">
    <location>
        <begin position="240"/>
        <end position="324"/>
    </location>
</feature>
<dbReference type="EC" id="2.3.1.180" evidence="5"/>
<dbReference type="AlphaFoldDB" id="A0A1J5T476"/>
<sequence>MNQHFKISGSARALPRRQIHASALDQRLGLRSGWTEQHTGVRTRHECDGPGETRELTIRVCRNALADAGRTFRDIDLIVDASLCIQQPIPCNAALIQEALGRDARGIPCFDVHASCLGFMAALNVVNGLFASGGAKSALIVCVETPLQGVNWDQPESACLMGDGAAACILEADDGFGRCGFEFETYAEGAELCEVKGGGHRMPPYQYQETQRAAYQFHMEGRLVHKLASKLLPSLVARILDRTGRRLEEVDVIPHQASGPALEFMRRRLGIPENRFHVSIAEHGNMVAASIPFVLDGVRRRLNQGSPVMLVGTAAGYTQAAGIFDL</sequence>
<protein>
    <submittedName>
        <fullName evidence="5">3-oxoacyl-[acyl-carrier-protein] synthase 3</fullName>
        <ecNumber evidence="5">2.3.1.180</ecNumber>
    </submittedName>
</protein>
<dbReference type="GO" id="GO:0044550">
    <property type="term" value="P:secondary metabolite biosynthetic process"/>
    <property type="evidence" value="ECO:0007669"/>
    <property type="project" value="TreeGrafter"/>
</dbReference>
<dbReference type="InterPro" id="IPR013747">
    <property type="entry name" value="ACP_syn_III_C"/>
</dbReference>
<gene>
    <name evidence="5" type="primary">fabH_2</name>
    <name evidence="5" type="ORF">GALL_40550</name>
</gene>
<evidence type="ECO:0000256" key="2">
    <source>
        <dbReference type="ARBA" id="ARBA00023315"/>
    </source>
</evidence>
<keyword evidence="1 5" id="KW-0808">Transferase</keyword>
<evidence type="ECO:0000259" key="3">
    <source>
        <dbReference type="Pfam" id="PF08541"/>
    </source>
</evidence>
<keyword evidence="2 5" id="KW-0012">Acyltransferase</keyword>
<dbReference type="Pfam" id="PF08545">
    <property type="entry name" value="ACP_syn_III"/>
    <property type="match status" value="1"/>
</dbReference>
<dbReference type="InterPro" id="IPR013751">
    <property type="entry name" value="ACP_syn_III_N"/>
</dbReference>
<dbReference type="EMBL" id="MLJW01000010">
    <property type="protein sequence ID" value="OIR14939.1"/>
    <property type="molecule type" value="Genomic_DNA"/>
</dbReference>
<feature type="domain" description="Beta-ketoacyl-[acyl-carrier-protein] synthase III N-terminal" evidence="4">
    <location>
        <begin position="110"/>
        <end position="183"/>
    </location>
</feature>
<proteinExistence type="predicted"/>
<dbReference type="Pfam" id="PF08541">
    <property type="entry name" value="ACP_syn_III_C"/>
    <property type="match status" value="1"/>
</dbReference>
<dbReference type="Gene3D" id="3.40.47.10">
    <property type="match status" value="1"/>
</dbReference>
<evidence type="ECO:0000313" key="5">
    <source>
        <dbReference type="EMBL" id="OIR14939.1"/>
    </source>
</evidence>
<evidence type="ECO:0000259" key="4">
    <source>
        <dbReference type="Pfam" id="PF08545"/>
    </source>
</evidence>